<dbReference type="OrthoDB" id="542521at2"/>
<organism evidence="2 3">
    <name type="scientific">Teichococcus coralli</name>
    <dbReference type="NCBI Taxonomy" id="2545983"/>
    <lineage>
        <taxon>Bacteria</taxon>
        <taxon>Pseudomonadati</taxon>
        <taxon>Pseudomonadota</taxon>
        <taxon>Alphaproteobacteria</taxon>
        <taxon>Acetobacterales</taxon>
        <taxon>Roseomonadaceae</taxon>
        <taxon>Roseomonas</taxon>
    </lineage>
</organism>
<reference evidence="2 3" key="1">
    <citation type="submission" date="2019-03" db="EMBL/GenBank/DDBJ databases">
        <title>Roseomonas sp. a novel Roseomonas species isolated from Sea whip Gorgonian.</title>
        <authorList>
            <person name="Li F."/>
            <person name="Pan X."/>
            <person name="Huang S."/>
            <person name="Li Z."/>
            <person name="Meng B."/>
        </authorList>
    </citation>
    <scope>NUCLEOTIDE SEQUENCE [LARGE SCALE GENOMIC DNA]</scope>
    <source>
        <strain evidence="2 3">M0104</strain>
    </source>
</reference>
<dbReference type="AlphaFoldDB" id="A0A845BIH6"/>
<keyword evidence="2" id="KW-0378">Hydrolase</keyword>
<sequence>MPADDQVLTEEELHALETILTKLRGQGGDLPAPLFRFITETTPTPNVDLLVRDEAKGTLLAWRDDAFGSGWHVPGSIIRHREEVAHRIAACARDEFGCAVEVADRPVALTEIFDDRGHTLGLCYRTTLRGIPGKRVVGQDERPEVGDLRWFLTLPAELYPSHFVYRDLLDALDNGWRGQGVRLFTHKAGSRDSAQPSPGGSIRSDVPLTGPTRSSRTSTR</sequence>
<comment type="caution">
    <text evidence="2">The sequence shown here is derived from an EMBL/GenBank/DDBJ whole genome shotgun (WGS) entry which is preliminary data.</text>
</comment>
<protein>
    <submittedName>
        <fullName evidence="2">NUDIX hydrolase</fullName>
    </submittedName>
</protein>
<feature type="region of interest" description="Disordered" evidence="1">
    <location>
        <begin position="187"/>
        <end position="220"/>
    </location>
</feature>
<dbReference type="RefSeq" id="WP_160939288.1">
    <property type="nucleotide sequence ID" value="NZ_SNVJ01000030.1"/>
</dbReference>
<accession>A0A845BIH6</accession>
<dbReference type="EMBL" id="SNVJ01000030">
    <property type="protein sequence ID" value="MXP65880.1"/>
    <property type="molecule type" value="Genomic_DNA"/>
</dbReference>
<evidence type="ECO:0000256" key="1">
    <source>
        <dbReference type="SAM" id="MobiDB-lite"/>
    </source>
</evidence>
<dbReference type="InterPro" id="IPR015797">
    <property type="entry name" value="NUDIX_hydrolase-like_dom_sf"/>
</dbReference>
<dbReference type="SUPFAM" id="SSF55811">
    <property type="entry name" value="Nudix"/>
    <property type="match status" value="1"/>
</dbReference>
<dbReference type="GO" id="GO:0016787">
    <property type="term" value="F:hydrolase activity"/>
    <property type="evidence" value="ECO:0007669"/>
    <property type="project" value="UniProtKB-KW"/>
</dbReference>
<dbReference type="Gene3D" id="3.90.79.10">
    <property type="entry name" value="Nucleoside Triphosphate Pyrophosphohydrolase"/>
    <property type="match status" value="1"/>
</dbReference>
<gene>
    <name evidence="2" type="ORF">E0493_21255</name>
</gene>
<dbReference type="Proteomes" id="UP000460715">
    <property type="component" value="Unassembled WGS sequence"/>
</dbReference>
<keyword evidence="3" id="KW-1185">Reference proteome</keyword>
<evidence type="ECO:0000313" key="3">
    <source>
        <dbReference type="Proteomes" id="UP000460715"/>
    </source>
</evidence>
<name>A0A845BIH6_9PROT</name>
<evidence type="ECO:0000313" key="2">
    <source>
        <dbReference type="EMBL" id="MXP65880.1"/>
    </source>
</evidence>
<proteinExistence type="predicted"/>